<dbReference type="Proteomes" id="UP001165678">
    <property type="component" value="Unassembled WGS sequence"/>
</dbReference>
<dbReference type="InterPro" id="IPR004045">
    <property type="entry name" value="Glutathione_S-Trfase_N"/>
</dbReference>
<evidence type="ECO:0000313" key="3">
    <source>
        <dbReference type="EMBL" id="MCX2522656.1"/>
    </source>
</evidence>
<proteinExistence type="predicted"/>
<dbReference type="Pfam" id="PF22041">
    <property type="entry name" value="GST_C_7"/>
    <property type="match status" value="1"/>
</dbReference>
<dbReference type="InterPro" id="IPR036249">
    <property type="entry name" value="Thioredoxin-like_sf"/>
</dbReference>
<dbReference type="SUPFAM" id="SSF52833">
    <property type="entry name" value="Thioredoxin-like"/>
    <property type="match status" value="1"/>
</dbReference>
<dbReference type="PROSITE" id="PS50405">
    <property type="entry name" value="GST_CTER"/>
    <property type="match status" value="1"/>
</dbReference>
<feature type="domain" description="GST C-terminal" evidence="2">
    <location>
        <begin position="94"/>
        <end position="242"/>
    </location>
</feature>
<dbReference type="Gene3D" id="1.20.1050.10">
    <property type="match status" value="1"/>
</dbReference>
<dbReference type="SFLD" id="SFLDS00019">
    <property type="entry name" value="Glutathione_Transferase_(cytos"/>
    <property type="match status" value="1"/>
</dbReference>
<dbReference type="InterPro" id="IPR040079">
    <property type="entry name" value="Glutathione_S-Trfase"/>
</dbReference>
<sequence>MPRRLYELCGADERLRFSPFCWRVIMALVHKQLPFESVPWHFCEKDALAFSGQEPPQARKVPVLEDEDGTVVSDSLEIMKYLDRTYPEHPLIGTGQARARLDFIRHWSETQLAPAIMTCVIADVHDVLTPEDQAYFRESREARLGNRLEEVQDLEAGKERLHQALSPLRALLADSPFIDGEGPGAGDYLAFGMLMWGHITGRHVLLDEDDTVQAWFERLLARADKAGIEHVRAADINGYVTG</sequence>
<accession>A0AA41ZJ19</accession>
<dbReference type="EMBL" id="JAPIVE010000001">
    <property type="protein sequence ID" value="MCX2522656.1"/>
    <property type="molecule type" value="Genomic_DNA"/>
</dbReference>
<dbReference type="InterPro" id="IPR054416">
    <property type="entry name" value="GST_UstS-like_C"/>
</dbReference>
<evidence type="ECO:0000313" key="4">
    <source>
        <dbReference type="Proteomes" id="UP001165678"/>
    </source>
</evidence>
<dbReference type="PROSITE" id="PS50404">
    <property type="entry name" value="GST_NTER"/>
    <property type="match status" value="1"/>
</dbReference>
<dbReference type="AlphaFoldDB" id="A0AA41ZJ19"/>
<feature type="domain" description="GST N-terminal" evidence="1">
    <location>
        <begin position="8"/>
        <end position="90"/>
    </location>
</feature>
<dbReference type="PANTHER" id="PTHR44051">
    <property type="entry name" value="GLUTATHIONE S-TRANSFERASE-RELATED"/>
    <property type="match status" value="1"/>
</dbReference>
<dbReference type="InterPro" id="IPR010987">
    <property type="entry name" value="Glutathione-S-Trfase_C-like"/>
</dbReference>
<name>A0AA41ZJ19_9GAMM</name>
<comment type="caution">
    <text evidence="3">The sequence shown here is derived from an EMBL/GenBank/DDBJ whole genome shotgun (WGS) entry which is preliminary data.</text>
</comment>
<evidence type="ECO:0000259" key="2">
    <source>
        <dbReference type="PROSITE" id="PS50405"/>
    </source>
</evidence>
<keyword evidence="4" id="KW-1185">Reference proteome</keyword>
<dbReference type="SUPFAM" id="SSF47616">
    <property type="entry name" value="GST C-terminal domain-like"/>
    <property type="match status" value="1"/>
</dbReference>
<dbReference type="Pfam" id="PF13409">
    <property type="entry name" value="GST_N_2"/>
    <property type="match status" value="1"/>
</dbReference>
<dbReference type="PANTHER" id="PTHR44051:SF8">
    <property type="entry name" value="GLUTATHIONE S-TRANSFERASE GSTA"/>
    <property type="match status" value="1"/>
</dbReference>
<organism evidence="3 4">
    <name type="scientific">Larsenimonas rhizosphaerae</name>
    <dbReference type="NCBI Taxonomy" id="2944682"/>
    <lineage>
        <taxon>Bacteria</taxon>
        <taxon>Pseudomonadati</taxon>
        <taxon>Pseudomonadota</taxon>
        <taxon>Gammaproteobacteria</taxon>
        <taxon>Oceanospirillales</taxon>
        <taxon>Halomonadaceae</taxon>
        <taxon>Larsenimonas</taxon>
    </lineage>
</organism>
<dbReference type="Gene3D" id="3.40.30.10">
    <property type="entry name" value="Glutaredoxin"/>
    <property type="match status" value="1"/>
</dbReference>
<dbReference type="RefSeq" id="WP_250935792.1">
    <property type="nucleotide sequence ID" value="NZ_JAMLJK010000001.1"/>
</dbReference>
<protein>
    <submittedName>
        <fullName evidence="3">Glutathione S-transferase N-terminal domain-containing protein</fullName>
    </submittedName>
</protein>
<evidence type="ECO:0000259" key="1">
    <source>
        <dbReference type="PROSITE" id="PS50404"/>
    </source>
</evidence>
<reference evidence="3" key="1">
    <citation type="submission" date="2022-11" db="EMBL/GenBank/DDBJ databases">
        <title>Larsenimonas rhizosphaerae sp. nov., isolated from a tidal mudflat.</title>
        <authorList>
            <person name="Lee S.D."/>
            <person name="Kim I.S."/>
        </authorList>
    </citation>
    <scope>NUCLEOTIDE SEQUENCE</scope>
    <source>
        <strain evidence="3">GH2-1</strain>
    </source>
</reference>
<gene>
    <name evidence="3" type="ORF">OQ287_00175</name>
</gene>
<dbReference type="InterPro" id="IPR036282">
    <property type="entry name" value="Glutathione-S-Trfase_C_sf"/>
</dbReference>